<dbReference type="AlphaFoldDB" id="A0A897N854"/>
<evidence type="ECO:0000313" key="1">
    <source>
        <dbReference type="EMBL" id="QSG10580.1"/>
    </source>
</evidence>
<reference evidence="1" key="1">
    <citation type="submission" date="2020-11" db="EMBL/GenBank/DDBJ databases">
        <title>Carbohydrate-dependent, anaerobic sulfur respiration: A novel catabolism in halophilic archaea.</title>
        <authorList>
            <person name="Sorokin D.Y."/>
            <person name="Messina E."/>
            <person name="Smedile F."/>
            <person name="La Cono V."/>
            <person name="Hallsworth J.E."/>
            <person name="Yakimov M.M."/>
        </authorList>
    </citation>
    <scope>NUCLEOTIDE SEQUENCE</scope>
    <source>
        <strain evidence="1">HSR-Bgl</strain>
    </source>
</reference>
<organism evidence="1 2">
    <name type="scientific">Halapricum desulfuricans</name>
    <dbReference type="NCBI Taxonomy" id="2841257"/>
    <lineage>
        <taxon>Archaea</taxon>
        <taxon>Methanobacteriati</taxon>
        <taxon>Methanobacteriota</taxon>
        <taxon>Stenosarchaea group</taxon>
        <taxon>Halobacteria</taxon>
        <taxon>Halobacteriales</taxon>
        <taxon>Haloarculaceae</taxon>
        <taxon>Halapricum</taxon>
    </lineage>
</organism>
<dbReference type="Proteomes" id="UP000663305">
    <property type="component" value="Chromosome"/>
</dbReference>
<protein>
    <submittedName>
        <fullName evidence="1">Uncharacterized protein</fullName>
    </submittedName>
</protein>
<sequence length="55" mass="6220">MSNKSYVVMRPAIDISYGLHGRVKDYAEANDLSLDKAYIEVLETGLETLETQDQQ</sequence>
<proteinExistence type="predicted"/>
<evidence type="ECO:0000313" key="2">
    <source>
        <dbReference type="Proteomes" id="UP000663305"/>
    </source>
</evidence>
<name>A0A897N854_9EURY</name>
<gene>
    <name evidence="1" type="ORF">HSBGL_0139</name>
</gene>
<accession>A0A897N854</accession>
<dbReference type="EMBL" id="CP064789">
    <property type="protein sequence ID" value="QSG10580.1"/>
    <property type="molecule type" value="Genomic_DNA"/>
</dbReference>